<dbReference type="Proteomes" id="UP000222542">
    <property type="component" value="Unassembled WGS sequence"/>
</dbReference>
<name>A0A2G3AAC5_CAPAN</name>
<organism evidence="6 7">
    <name type="scientific">Capsicum annuum</name>
    <name type="common">Capsicum pepper</name>
    <dbReference type="NCBI Taxonomy" id="4072"/>
    <lineage>
        <taxon>Eukaryota</taxon>
        <taxon>Viridiplantae</taxon>
        <taxon>Streptophyta</taxon>
        <taxon>Embryophyta</taxon>
        <taxon>Tracheophyta</taxon>
        <taxon>Spermatophyta</taxon>
        <taxon>Magnoliopsida</taxon>
        <taxon>eudicotyledons</taxon>
        <taxon>Gunneridae</taxon>
        <taxon>Pentapetalae</taxon>
        <taxon>asterids</taxon>
        <taxon>lamiids</taxon>
        <taxon>Solanales</taxon>
        <taxon>Solanaceae</taxon>
        <taxon>Solanoideae</taxon>
        <taxon>Capsiceae</taxon>
        <taxon>Capsicum</taxon>
    </lineage>
</organism>
<dbReference type="SMART" id="SM00146">
    <property type="entry name" value="PI3Kc"/>
    <property type="match status" value="1"/>
</dbReference>
<keyword evidence="7" id="KW-1185">Reference proteome</keyword>
<dbReference type="InterPro" id="IPR036940">
    <property type="entry name" value="PI3/4_kinase_cat_sf"/>
</dbReference>
<evidence type="ECO:0000259" key="5">
    <source>
        <dbReference type="PROSITE" id="PS51190"/>
    </source>
</evidence>
<dbReference type="InterPro" id="IPR046805">
    <property type="entry name" value="Tra1_ring"/>
</dbReference>
<feature type="domain" description="FATC" evidence="5">
    <location>
        <begin position="1561"/>
        <end position="1597"/>
    </location>
</feature>
<dbReference type="InterPro" id="IPR011009">
    <property type="entry name" value="Kinase-like_dom_sf"/>
</dbReference>
<comment type="caution">
    <text evidence="6">The sequence shown here is derived from an EMBL/GenBank/DDBJ whole genome shotgun (WGS) entry which is preliminary data.</text>
</comment>
<evidence type="ECO:0000259" key="4">
    <source>
        <dbReference type="PROSITE" id="PS51189"/>
    </source>
</evidence>
<dbReference type="PROSITE" id="PS51189">
    <property type="entry name" value="FAT"/>
    <property type="match status" value="1"/>
</dbReference>
<dbReference type="PANTHER" id="PTHR11139">
    <property type="entry name" value="ATAXIA TELANGIECTASIA MUTATED ATM -RELATED"/>
    <property type="match status" value="1"/>
</dbReference>
<dbReference type="Gene3D" id="1.10.1070.11">
    <property type="entry name" value="Phosphatidylinositol 3-/4-kinase, catalytic domain"/>
    <property type="match status" value="1"/>
</dbReference>
<evidence type="ECO:0000259" key="3">
    <source>
        <dbReference type="PROSITE" id="PS50290"/>
    </source>
</evidence>
<dbReference type="InterPro" id="IPR003152">
    <property type="entry name" value="FATC_dom"/>
</dbReference>
<dbReference type="PANTHER" id="PTHR11139:SF1">
    <property type="entry name" value="TRANSFORMATION_TRANSCRIPTION DOMAIN-ASSOCIATED PROTEIN"/>
    <property type="match status" value="1"/>
</dbReference>
<dbReference type="OMA" id="LVLDCAW"/>
<dbReference type="Pfam" id="PF20206">
    <property type="entry name" value="Tra1_ring"/>
    <property type="match status" value="1"/>
</dbReference>
<evidence type="ECO:0000313" key="6">
    <source>
        <dbReference type="EMBL" id="PHT91151.1"/>
    </source>
</evidence>
<dbReference type="Gramene" id="PHT91151">
    <property type="protein sequence ID" value="PHT91151"/>
    <property type="gene ID" value="T459_06264"/>
</dbReference>
<dbReference type="InterPro" id="IPR000403">
    <property type="entry name" value="PI3/4_kinase_cat_dom"/>
</dbReference>
<sequence length="1597" mass="180058">MVSLAFPPEAANTTQDVKMLYQKVEELIQKHLAAVAIPQTSGEDNSGSMVSFVLYVIKTLAEVHKNIVEPVNMVRLLQRLARDMGSSIGSHVRQGQRSDPDSAVTSSRQGADVGVVIANLKSVLGLISERVMVIPDCKRPITQILNSLLSEKGTDSSVLLSILDVMKGWIEEDMTKPGVAVASSTFLSSKDVVSFLQRLSQVDKQNFMPSAAEEWDKKYIELLYGLCADSNKYALSLRQEVFQKVERQYLLGIRAKDPEMRMKFFTLYHESLGRMLFTRLQYIIQIQDWEALSDVFWLKQGLDLLLAILVEDKSITLAPNSAKVPSLVVSGSVGDSTGPQPMVLDVPEGSEEAPLTFDSFVAKHAQFLNEMSKLKVADLVIPLRELSHTDANVAYHLWVLVFPIVWVTLHKEEQVALAKPMITLLSKDYHKKQATHRPNVVQALLEGLQLSHPQPRMPSELIKYIGKTYNAWHISLALLESHVMLFLNDTKCSESLAELYRLLNEEDMRCGLWKKRSITAETRAGLSLVQHGYWQRAQSLFYQAMVKATQGTYNNTVPKAEMCLWEEQWLSCASQLSQWDVLVDFGKMVENYEILLDSLWKQPDWAYLKDHVIPKAQVEDSPKLRIIQAYFSLHEKSTNGVAEAENTVGKGVDLALEQWWQLPEMSIHAKISLLQQYQQLVEVQESARIIVDIANGNKLSGNSGVGVHGGLYADLKDILETWRLRIPNEWDSSSVWYDLLQWRNEMYNAVIDAFKDFGSTNSQLHHLGYRDKAWNVNKLAHIARKQGLYEVCVSVLDKMYGHSTMEVQEAFVKIREQAKAYLEMKGELTTGLNLINSTNLEYFSVKHKAEIFRLKGDFLLKLNDCEGANLAYSNAISLFKNLPKGWISWGNYCDMAYKETHEEIWLEYAALYYWLRTYLLERRDVASKSEYGRMAMAQQRMQQSVSGANAAGPMGLADGTARMAGQSGGSSAADNHIPQGAQSGGGVGSHDGSSSQIQEPERPESSMPSGNDQSLHQNSSGSDGGQAALRRNSALSLVASAASAFDAAKDIMETLRSKNSNLASELEILLTEIGSRFVTLPEERLLAVVNALLHRCYKYPTATTAEVPQSLKKELSGVCRACFSADAVNKHVDFVREYKQDFERDLDPDSAATFPATLSELTERLKHWKNVLQSNVEDRFPAVLKLEDESRVLRDFHVVDVEIPGQYFVDQAISPDHTVKLDRVAADIPIVRRHGSSFRRLTLIGSDGSQRHFIVQTSLTPNARSDERILQLFRVMNRMFDKHKESRRRHICIHTPIIIPVWSQVRMVEDDLMYSTFLEVYENHCARNDREADLPITFFKEQLNQAISGQISPDAVVDLRLQAYNEITKNFVTESIFSQYMYKTLLSGNHMWAFKKQFAIQLALSSFMSFMLQIGGRSPNKILFAKNTGKIFQTDFHPAYDANGMIEFNEPVPFRLTRNLQAFFSHFGVEGLVVSAMCAAAQAVVSPKQSQHLWYHLAMFFRDELLSWSWRRPLGMPLAPVVGAGSLNPVDFRQKVATNVENVIGRINGIAPQYISEEEENGMDPPQSVQRGVAELVEAALTPRNLCMMDPTWHPWF</sequence>
<dbReference type="PROSITE" id="PS51190">
    <property type="entry name" value="FATC"/>
    <property type="match status" value="1"/>
</dbReference>
<evidence type="ECO:0000256" key="1">
    <source>
        <dbReference type="ARBA" id="ARBA00007234"/>
    </source>
</evidence>
<comment type="similarity">
    <text evidence="1">Belongs to the PI3/PI4-kinase family. TRA1 subfamily.</text>
</comment>
<proteinExistence type="inferred from homology"/>
<gene>
    <name evidence="6" type="ORF">T459_06264</name>
</gene>
<dbReference type="CDD" id="cd05163">
    <property type="entry name" value="PIKK_TRRAP"/>
    <property type="match status" value="1"/>
</dbReference>
<evidence type="ECO:0000313" key="7">
    <source>
        <dbReference type="Proteomes" id="UP000222542"/>
    </source>
</evidence>
<dbReference type="STRING" id="4072.A0A2G3AAC5"/>
<dbReference type="PROSITE" id="PS50290">
    <property type="entry name" value="PI3_4_KINASE_3"/>
    <property type="match status" value="1"/>
</dbReference>
<feature type="domain" description="FAT" evidence="4">
    <location>
        <begin position="461"/>
        <end position="1113"/>
    </location>
</feature>
<dbReference type="EMBL" id="AYRZ02000002">
    <property type="protein sequence ID" value="PHT91151.1"/>
    <property type="molecule type" value="Genomic_DNA"/>
</dbReference>
<feature type="compositionally biased region" description="Polar residues" evidence="2">
    <location>
        <begin position="1006"/>
        <end position="1021"/>
    </location>
</feature>
<dbReference type="InterPro" id="IPR050517">
    <property type="entry name" value="DDR_Repair_Kinase"/>
</dbReference>
<reference evidence="6 7" key="2">
    <citation type="journal article" date="2017" name="Genome Biol.">
        <title>New reference genome sequences of hot pepper reveal the massive evolution of plant disease-resistance genes by retroduplication.</title>
        <authorList>
            <person name="Kim S."/>
            <person name="Park J."/>
            <person name="Yeom S.I."/>
            <person name="Kim Y.M."/>
            <person name="Seo E."/>
            <person name="Kim K.T."/>
            <person name="Kim M.S."/>
            <person name="Lee J.M."/>
            <person name="Cheong K."/>
            <person name="Shin H.S."/>
            <person name="Kim S.B."/>
            <person name="Han K."/>
            <person name="Lee J."/>
            <person name="Park M."/>
            <person name="Lee H.A."/>
            <person name="Lee H.Y."/>
            <person name="Lee Y."/>
            <person name="Oh S."/>
            <person name="Lee J.H."/>
            <person name="Choi E."/>
            <person name="Choi E."/>
            <person name="Lee S.E."/>
            <person name="Jeon J."/>
            <person name="Kim H."/>
            <person name="Choi G."/>
            <person name="Song H."/>
            <person name="Lee J."/>
            <person name="Lee S.C."/>
            <person name="Kwon J.K."/>
            <person name="Lee H.Y."/>
            <person name="Koo N."/>
            <person name="Hong Y."/>
            <person name="Kim R.W."/>
            <person name="Kang W.H."/>
            <person name="Huh J.H."/>
            <person name="Kang B.C."/>
            <person name="Yang T.J."/>
            <person name="Lee Y.H."/>
            <person name="Bennetzen J.L."/>
            <person name="Choi D."/>
        </authorList>
    </citation>
    <scope>NUCLEOTIDE SEQUENCE [LARGE SCALE GENOMIC DNA]</scope>
    <source>
        <strain evidence="7">cv. CM334</strain>
    </source>
</reference>
<dbReference type="Pfam" id="PF02260">
    <property type="entry name" value="FATC"/>
    <property type="match status" value="1"/>
</dbReference>
<dbReference type="InterPro" id="IPR003151">
    <property type="entry name" value="PIK-rel_kinase_FAT"/>
</dbReference>
<feature type="region of interest" description="Disordered" evidence="2">
    <location>
        <begin position="88"/>
        <end position="107"/>
    </location>
</feature>
<protein>
    <submittedName>
        <fullName evidence="6">Uncharacterized protein</fullName>
    </submittedName>
</protein>
<feature type="region of interest" description="Disordered" evidence="2">
    <location>
        <begin position="945"/>
        <end position="1027"/>
    </location>
</feature>
<dbReference type="SMART" id="SM01343">
    <property type="entry name" value="FATC"/>
    <property type="match status" value="1"/>
</dbReference>
<reference evidence="6 7" key="1">
    <citation type="journal article" date="2014" name="Nat. Genet.">
        <title>Genome sequence of the hot pepper provides insights into the evolution of pungency in Capsicum species.</title>
        <authorList>
            <person name="Kim S."/>
            <person name="Park M."/>
            <person name="Yeom S.I."/>
            <person name="Kim Y.M."/>
            <person name="Lee J.M."/>
            <person name="Lee H.A."/>
            <person name="Seo E."/>
            <person name="Choi J."/>
            <person name="Cheong K."/>
            <person name="Kim K.T."/>
            <person name="Jung K."/>
            <person name="Lee G.W."/>
            <person name="Oh S.K."/>
            <person name="Bae C."/>
            <person name="Kim S.B."/>
            <person name="Lee H.Y."/>
            <person name="Kim S.Y."/>
            <person name="Kim M.S."/>
            <person name="Kang B.C."/>
            <person name="Jo Y.D."/>
            <person name="Yang H.B."/>
            <person name="Jeong H.J."/>
            <person name="Kang W.H."/>
            <person name="Kwon J.K."/>
            <person name="Shin C."/>
            <person name="Lim J.Y."/>
            <person name="Park J.H."/>
            <person name="Huh J.H."/>
            <person name="Kim J.S."/>
            <person name="Kim B.D."/>
            <person name="Cohen O."/>
            <person name="Paran I."/>
            <person name="Suh M.C."/>
            <person name="Lee S.B."/>
            <person name="Kim Y.K."/>
            <person name="Shin Y."/>
            <person name="Noh S.J."/>
            <person name="Park J."/>
            <person name="Seo Y.S."/>
            <person name="Kwon S.Y."/>
            <person name="Kim H.A."/>
            <person name="Park J.M."/>
            <person name="Kim H.J."/>
            <person name="Choi S.B."/>
            <person name="Bosland P.W."/>
            <person name="Reeves G."/>
            <person name="Jo S.H."/>
            <person name="Lee B.W."/>
            <person name="Cho H.T."/>
            <person name="Choi H.S."/>
            <person name="Lee M.S."/>
            <person name="Yu Y."/>
            <person name="Do Choi Y."/>
            <person name="Park B.S."/>
            <person name="van Deynze A."/>
            <person name="Ashrafi H."/>
            <person name="Hill T."/>
            <person name="Kim W.T."/>
            <person name="Pai H.S."/>
            <person name="Ahn H.K."/>
            <person name="Yeam I."/>
            <person name="Giovannoni J.J."/>
            <person name="Rose J.K."/>
            <person name="Sorensen I."/>
            <person name="Lee S.J."/>
            <person name="Kim R.W."/>
            <person name="Choi I.Y."/>
            <person name="Choi B.S."/>
            <person name="Lim J.S."/>
            <person name="Lee Y.H."/>
            <person name="Choi D."/>
        </authorList>
    </citation>
    <scope>NUCLEOTIDE SEQUENCE [LARGE SCALE GENOMIC DNA]</scope>
    <source>
        <strain evidence="7">cv. CM334</strain>
    </source>
</reference>
<feature type="domain" description="PI3K/PI4K catalytic" evidence="3">
    <location>
        <begin position="1225"/>
        <end position="1552"/>
    </location>
</feature>
<accession>A0A2G3AAC5</accession>
<dbReference type="SUPFAM" id="SSF56112">
    <property type="entry name" value="Protein kinase-like (PK-like)"/>
    <property type="match status" value="1"/>
</dbReference>
<dbReference type="Pfam" id="PF00454">
    <property type="entry name" value="PI3_PI4_kinase"/>
    <property type="match status" value="1"/>
</dbReference>
<dbReference type="InterPro" id="IPR014009">
    <property type="entry name" value="PIK_FAT"/>
</dbReference>
<dbReference type="FunFam" id="1.10.1070.11:FF:000026">
    <property type="entry name" value="Phosphotransferases/inositol or phosphatidylinositol kinase"/>
    <property type="match status" value="1"/>
</dbReference>
<evidence type="ECO:0000256" key="2">
    <source>
        <dbReference type="SAM" id="MobiDB-lite"/>
    </source>
</evidence>
<dbReference type="Pfam" id="PF02259">
    <property type="entry name" value="FAT"/>
    <property type="match status" value="1"/>
</dbReference>